<evidence type="ECO:0000313" key="8">
    <source>
        <dbReference type="Proteomes" id="UP000229740"/>
    </source>
</evidence>
<dbReference type="GO" id="GO:0005886">
    <property type="term" value="C:plasma membrane"/>
    <property type="evidence" value="ECO:0007669"/>
    <property type="project" value="UniProtKB-SubCell"/>
</dbReference>
<feature type="transmembrane region" description="Helical" evidence="6">
    <location>
        <begin position="129"/>
        <end position="159"/>
    </location>
</feature>
<keyword evidence="2" id="KW-1003">Cell membrane</keyword>
<dbReference type="AlphaFoldDB" id="A0A2G6E950"/>
<dbReference type="Proteomes" id="UP000229740">
    <property type="component" value="Unassembled WGS sequence"/>
</dbReference>
<evidence type="ECO:0000256" key="5">
    <source>
        <dbReference type="ARBA" id="ARBA00023136"/>
    </source>
</evidence>
<sequence>MQRLLRVPELRRQQLLRALVFGIFLLVLSRFIEWQRLKEAFPQIQPEVLLLAMLSYCLTIAIRSYRLQLILNGRTQRISMKDASAITLIGFALNLFIPATLGDIARSYYGYKIYGIREEMFSSSLLDKIFALCSLFLIGTLSGFIMGSAGLAVTSLFCAIFSGIPLLFPTLLPWSMVNTLLAWLNISLDQEKFLETFQLSTCRKVVVMGLSFAVWLSASLFFYLVSRAFPVKVSLAYIILMMPTMTIARLFPFTINAVGPPEVATTYFFHMIGIDSTMAIAVSLSANLLSSVVPGILGCLFIIFARRKA</sequence>
<feature type="transmembrane region" description="Helical" evidence="6">
    <location>
        <begin position="83"/>
        <end position="109"/>
    </location>
</feature>
<feature type="transmembrane region" description="Helical" evidence="6">
    <location>
        <begin position="206"/>
        <end position="225"/>
    </location>
</feature>
<feature type="transmembrane region" description="Helical" evidence="6">
    <location>
        <begin position="44"/>
        <end position="62"/>
    </location>
</feature>
<evidence type="ECO:0000256" key="4">
    <source>
        <dbReference type="ARBA" id="ARBA00022989"/>
    </source>
</evidence>
<keyword evidence="4 6" id="KW-1133">Transmembrane helix</keyword>
<dbReference type="PANTHER" id="PTHR40277">
    <property type="entry name" value="BLL5419 PROTEIN"/>
    <property type="match status" value="1"/>
</dbReference>
<name>A0A2G6E950_9BACT</name>
<dbReference type="Pfam" id="PF03706">
    <property type="entry name" value="LPG_synthase_TM"/>
    <property type="match status" value="1"/>
</dbReference>
<feature type="transmembrane region" description="Helical" evidence="6">
    <location>
        <begin position="278"/>
        <end position="305"/>
    </location>
</feature>
<feature type="transmembrane region" description="Helical" evidence="6">
    <location>
        <begin position="237"/>
        <end position="258"/>
    </location>
</feature>
<comment type="caution">
    <text evidence="7">The sequence shown here is derived from an EMBL/GenBank/DDBJ whole genome shotgun (WGS) entry which is preliminary data.</text>
</comment>
<evidence type="ECO:0008006" key="9">
    <source>
        <dbReference type="Google" id="ProtNLM"/>
    </source>
</evidence>
<feature type="transmembrane region" description="Helical" evidence="6">
    <location>
        <begin position="15"/>
        <end position="32"/>
    </location>
</feature>
<dbReference type="PANTHER" id="PTHR40277:SF1">
    <property type="entry name" value="BLL5419 PROTEIN"/>
    <property type="match status" value="1"/>
</dbReference>
<evidence type="ECO:0000256" key="6">
    <source>
        <dbReference type="SAM" id="Phobius"/>
    </source>
</evidence>
<keyword evidence="5 6" id="KW-0472">Membrane</keyword>
<reference evidence="7 8" key="1">
    <citation type="submission" date="2017-10" db="EMBL/GenBank/DDBJ databases">
        <title>Novel microbial diversity and functional potential in the marine mammal oral microbiome.</title>
        <authorList>
            <person name="Dudek N.K."/>
            <person name="Sun C.L."/>
            <person name="Burstein D."/>
            <person name="Kantor R.S."/>
            <person name="Aliaga Goltsman D.S."/>
            <person name="Bik E.M."/>
            <person name="Thomas B.C."/>
            <person name="Banfield J.F."/>
            <person name="Relman D.A."/>
        </authorList>
    </citation>
    <scope>NUCLEOTIDE SEQUENCE [LARGE SCALE GENOMIC DNA]</scope>
    <source>
        <strain evidence="7">DOLZORAL124_49_17</strain>
    </source>
</reference>
<organism evidence="7 8">
    <name type="scientific">candidate division KSB3 bacterium</name>
    <dbReference type="NCBI Taxonomy" id="2044937"/>
    <lineage>
        <taxon>Bacteria</taxon>
        <taxon>candidate division KSB3</taxon>
    </lineage>
</organism>
<evidence type="ECO:0000256" key="1">
    <source>
        <dbReference type="ARBA" id="ARBA00004651"/>
    </source>
</evidence>
<feature type="transmembrane region" description="Helical" evidence="6">
    <location>
        <begin position="166"/>
        <end position="186"/>
    </location>
</feature>
<dbReference type="NCBIfam" id="TIGR00374">
    <property type="entry name" value="flippase-like domain"/>
    <property type="match status" value="1"/>
</dbReference>
<accession>A0A2G6E950</accession>
<proteinExistence type="predicted"/>
<dbReference type="EMBL" id="PDPS01000022">
    <property type="protein sequence ID" value="PID58584.1"/>
    <property type="molecule type" value="Genomic_DNA"/>
</dbReference>
<gene>
    <name evidence="7" type="ORF">CSB45_03300</name>
</gene>
<evidence type="ECO:0000256" key="3">
    <source>
        <dbReference type="ARBA" id="ARBA00022692"/>
    </source>
</evidence>
<keyword evidence="3 6" id="KW-0812">Transmembrane</keyword>
<comment type="subcellular location">
    <subcellularLocation>
        <location evidence="1">Cell membrane</location>
        <topology evidence="1">Multi-pass membrane protein</topology>
    </subcellularLocation>
</comment>
<dbReference type="InterPro" id="IPR022791">
    <property type="entry name" value="L-PG_synthase/AglD"/>
</dbReference>
<evidence type="ECO:0000256" key="2">
    <source>
        <dbReference type="ARBA" id="ARBA00022475"/>
    </source>
</evidence>
<protein>
    <recommendedName>
        <fullName evidence="9">Lysylphosphatidylglycerol synthetase</fullName>
    </recommendedName>
</protein>
<evidence type="ECO:0000313" key="7">
    <source>
        <dbReference type="EMBL" id="PID58584.1"/>
    </source>
</evidence>